<dbReference type="Proteomes" id="UP001597419">
    <property type="component" value="Unassembled WGS sequence"/>
</dbReference>
<protein>
    <submittedName>
        <fullName evidence="1">TAXI family TRAP transporter solute-binding subunit</fullName>
    </submittedName>
</protein>
<dbReference type="NCBIfam" id="TIGR02122">
    <property type="entry name" value="TRAP_TAXI"/>
    <property type="match status" value="1"/>
</dbReference>
<dbReference type="PROSITE" id="PS51257">
    <property type="entry name" value="PROKAR_LIPOPROTEIN"/>
    <property type="match status" value="1"/>
</dbReference>
<organism evidence="1 2">
    <name type="scientific">Amycolatopsis samaneae</name>
    <dbReference type="NCBI Taxonomy" id="664691"/>
    <lineage>
        <taxon>Bacteria</taxon>
        <taxon>Bacillati</taxon>
        <taxon>Actinomycetota</taxon>
        <taxon>Actinomycetes</taxon>
        <taxon>Pseudonocardiales</taxon>
        <taxon>Pseudonocardiaceae</taxon>
        <taxon>Amycolatopsis</taxon>
    </lineage>
</organism>
<keyword evidence="2" id="KW-1185">Reference proteome</keyword>
<dbReference type="PANTHER" id="PTHR42941:SF1">
    <property type="entry name" value="SLL1037 PROTEIN"/>
    <property type="match status" value="1"/>
</dbReference>
<reference evidence="2" key="1">
    <citation type="journal article" date="2019" name="Int. J. Syst. Evol. Microbiol.">
        <title>The Global Catalogue of Microorganisms (GCM) 10K type strain sequencing project: providing services to taxonomists for standard genome sequencing and annotation.</title>
        <authorList>
            <consortium name="The Broad Institute Genomics Platform"/>
            <consortium name="The Broad Institute Genome Sequencing Center for Infectious Disease"/>
            <person name="Wu L."/>
            <person name="Ma J."/>
        </authorList>
    </citation>
    <scope>NUCLEOTIDE SEQUENCE [LARGE SCALE GENOMIC DNA]</scope>
    <source>
        <strain evidence="2">CGMCC 4.7643</strain>
    </source>
</reference>
<comment type="caution">
    <text evidence="1">The sequence shown here is derived from an EMBL/GenBank/DDBJ whole genome shotgun (WGS) entry which is preliminary data.</text>
</comment>
<gene>
    <name evidence="1" type="ORF">ACFSYJ_07260</name>
</gene>
<proteinExistence type="predicted"/>
<dbReference type="Pfam" id="PF16868">
    <property type="entry name" value="NMT1_3"/>
    <property type="match status" value="1"/>
</dbReference>
<name>A0ABW5GGM2_9PSEU</name>
<dbReference type="InterPro" id="IPR011852">
    <property type="entry name" value="TRAP_TAXI"/>
</dbReference>
<sequence length="312" mass="32730">MVRWRARGVTAVVTAVLACCALLAGCGPDFGGLPRLRLAAGNPGGVYDQLAQPLANAWGNDLAVARPEIQQTGGSPENVDRVLTGRADVAFAAADVAVDRAAKNPGKLCALARIHDDYLHVVVRADSPIRSVADLHDRRIAVGSPESGVAFIASALLQVAGLDPKKVRQLGLTDSLDALAREDIDAFFWSGGLPTPAIAERAHASGLRLLDIHDLLPPMHARSAVYGTATIPASVYAQPGPVTTLVVPNFLVVPASMPDDVAEALVRSLFGARQRLAEANQAALSIDVHPGIETAPLPLHPGALRYYRGLKS</sequence>
<dbReference type="EMBL" id="JBHUKU010000004">
    <property type="protein sequence ID" value="MFD2458389.1"/>
    <property type="molecule type" value="Genomic_DNA"/>
</dbReference>
<evidence type="ECO:0000313" key="1">
    <source>
        <dbReference type="EMBL" id="MFD2458389.1"/>
    </source>
</evidence>
<dbReference type="SUPFAM" id="SSF53850">
    <property type="entry name" value="Periplasmic binding protein-like II"/>
    <property type="match status" value="1"/>
</dbReference>
<evidence type="ECO:0000313" key="2">
    <source>
        <dbReference type="Proteomes" id="UP001597419"/>
    </source>
</evidence>
<accession>A0ABW5GGM2</accession>
<dbReference type="PANTHER" id="PTHR42941">
    <property type="entry name" value="SLL1037 PROTEIN"/>
    <property type="match status" value="1"/>
</dbReference>
<dbReference type="Gene3D" id="3.40.190.10">
    <property type="entry name" value="Periplasmic binding protein-like II"/>
    <property type="match status" value="2"/>
</dbReference>
<dbReference type="RefSeq" id="WP_345388298.1">
    <property type="nucleotide sequence ID" value="NZ_BAABHG010000002.1"/>
</dbReference>